<dbReference type="EMBL" id="CAJNOC010000322">
    <property type="protein sequence ID" value="CAF0744894.1"/>
    <property type="molecule type" value="Genomic_DNA"/>
</dbReference>
<accession>A0A813NY82</accession>
<protein>
    <submittedName>
        <fullName evidence="1">Uncharacterized protein</fullName>
    </submittedName>
</protein>
<comment type="caution">
    <text evidence="1">The sequence shown here is derived from an EMBL/GenBank/DDBJ whole genome shotgun (WGS) entry which is preliminary data.</text>
</comment>
<reference evidence="1" key="1">
    <citation type="submission" date="2021-02" db="EMBL/GenBank/DDBJ databases">
        <authorList>
            <person name="Nowell W R."/>
        </authorList>
    </citation>
    <scope>NUCLEOTIDE SEQUENCE</scope>
    <source>
        <strain evidence="1">Ploen Becks lab</strain>
    </source>
</reference>
<sequence length="152" mass="16873">MSSFSREGLQHMLTTAVTAAVQEAIASGILPGPNQQQAPSSTSRIGLALKFENMNFAKMVKYIIANRATAKHLTPHDQHDIDFLLIMWDQIDQVNVGAQSAIRERVLLLYYVVLQGWHAAMHALKIAKTESNGLPPMMPQYSLPSSNNRRCT</sequence>
<name>A0A813NY82_9BILA</name>
<evidence type="ECO:0000313" key="2">
    <source>
        <dbReference type="Proteomes" id="UP000663879"/>
    </source>
</evidence>
<proteinExistence type="predicted"/>
<keyword evidence="2" id="KW-1185">Reference proteome</keyword>
<dbReference type="Proteomes" id="UP000663879">
    <property type="component" value="Unassembled WGS sequence"/>
</dbReference>
<organism evidence="1 2">
    <name type="scientific">Brachionus calyciflorus</name>
    <dbReference type="NCBI Taxonomy" id="104777"/>
    <lineage>
        <taxon>Eukaryota</taxon>
        <taxon>Metazoa</taxon>
        <taxon>Spiralia</taxon>
        <taxon>Gnathifera</taxon>
        <taxon>Rotifera</taxon>
        <taxon>Eurotatoria</taxon>
        <taxon>Monogononta</taxon>
        <taxon>Pseudotrocha</taxon>
        <taxon>Ploima</taxon>
        <taxon>Brachionidae</taxon>
        <taxon>Brachionus</taxon>
    </lineage>
</organism>
<gene>
    <name evidence="1" type="ORF">OXX778_LOCUS3593</name>
</gene>
<evidence type="ECO:0000313" key="1">
    <source>
        <dbReference type="EMBL" id="CAF0744894.1"/>
    </source>
</evidence>
<dbReference type="AlphaFoldDB" id="A0A813NY82"/>